<dbReference type="Proteomes" id="UP000747542">
    <property type="component" value="Unassembled WGS sequence"/>
</dbReference>
<comment type="caution">
    <text evidence="4">The sequence shown here is derived from an EMBL/GenBank/DDBJ whole genome shotgun (WGS) entry which is preliminary data.</text>
</comment>
<keyword evidence="4" id="KW-0675">Receptor</keyword>
<dbReference type="SUPFAM" id="SSF57424">
    <property type="entry name" value="LDL receptor-like module"/>
    <property type="match status" value="1"/>
</dbReference>
<comment type="caution">
    <text evidence="2">Lacks conserved residue(s) required for the propagation of feature annotation.</text>
</comment>
<dbReference type="SMART" id="SM00494">
    <property type="entry name" value="ChtBD2"/>
    <property type="match status" value="1"/>
</dbReference>
<dbReference type="Pfam" id="PF00057">
    <property type="entry name" value="Ldl_recept_a"/>
    <property type="match status" value="1"/>
</dbReference>
<reference evidence="4" key="1">
    <citation type="journal article" date="2021" name="Sci. Adv.">
        <title>The American lobster genome reveals insights on longevity, neural, and immune adaptations.</title>
        <authorList>
            <person name="Polinski J.M."/>
            <person name="Zimin A.V."/>
            <person name="Clark K.F."/>
            <person name="Kohn A.B."/>
            <person name="Sadowski N."/>
            <person name="Timp W."/>
            <person name="Ptitsyn A."/>
            <person name="Khanna P."/>
            <person name="Romanova D.Y."/>
            <person name="Williams P."/>
            <person name="Greenwood S.J."/>
            <person name="Moroz L.L."/>
            <person name="Walt D.R."/>
            <person name="Bodnar A.G."/>
        </authorList>
    </citation>
    <scope>NUCLEOTIDE SEQUENCE</scope>
    <source>
        <strain evidence="4">GMGI-L3</strain>
    </source>
</reference>
<protein>
    <submittedName>
        <fullName evidence="4">Low-density lipoprotein receptor-related protein 2-like 3</fullName>
    </submittedName>
</protein>
<gene>
    <name evidence="4" type="primary">Lrp2-L3</name>
    <name evidence="4" type="ORF">Hamer_G015796</name>
</gene>
<keyword evidence="4" id="KW-0449">Lipoprotein</keyword>
<feature type="domain" description="Chitin-binding type-2" evidence="3">
    <location>
        <begin position="23"/>
        <end position="82"/>
    </location>
</feature>
<dbReference type="AlphaFoldDB" id="A0A8J5TH60"/>
<evidence type="ECO:0000256" key="1">
    <source>
        <dbReference type="ARBA" id="ARBA00023157"/>
    </source>
</evidence>
<sequence>MTAANIVKRQAEGAGDEAEAFALALCSDKGAGEWFRLAVTDCRDVIQCTDAGLQALRCPHGLAFDLELQTCDWGIKVTNCNEKVKTKKENQLACGNGECIERILFCDGKNDCIDESDENAC</sequence>
<evidence type="ECO:0000313" key="5">
    <source>
        <dbReference type="Proteomes" id="UP000747542"/>
    </source>
</evidence>
<evidence type="ECO:0000313" key="4">
    <source>
        <dbReference type="EMBL" id="KAG7174661.1"/>
    </source>
</evidence>
<dbReference type="InterPro" id="IPR036508">
    <property type="entry name" value="Chitin-bd_dom_sf"/>
</dbReference>
<evidence type="ECO:0000259" key="3">
    <source>
        <dbReference type="PROSITE" id="PS50940"/>
    </source>
</evidence>
<feature type="disulfide bond" evidence="2">
    <location>
        <begin position="106"/>
        <end position="121"/>
    </location>
</feature>
<dbReference type="SMART" id="SM00192">
    <property type="entry name" value="LDLa"/>
    <property type="match status" value="1"/>
</dbReference>
<dbReference type="EMBL" id="JAHLQT010007499">
    <property type="protein sequence ID" value="KAG7174661.1"/>
    <property type="molecule type" value="Genomic_DNA"/>
</dbReference>
<dbReference type="Gene3D" id="4.10.400.10">
    <property type="entry name" value="Low-density Lipoprotein Receptor"/>
    <property type="match status" value="1"/>
</dbReference>
<feature type="disulfide bond" evidence="2">
    <location>
        <begin position="94"/>
        <end position="112"/>
    </location>
</feature>
<dbReference type="Pfam" id="PF01607">
    <property type="entry name" value="CBM_14"/>
    <property type="match status" value="1"/>
</dbReference>
<keyword evidence="1 2" id="KW-1015">Disulfide bond</keyword>
<dbReference type="InterPro" id="IPR002557">
    <property type="entry name" value="Chitin-bd_dom"/>
</dbReference>
<proteinExistence type="predicted"/>
<dbReference type="CDD" id="cd00112">
    <property type="entry name" value="LDLa"/>
    <property type="match status" value="1"/>
</dbReference>
<dbReference type="InterPro" id="IPR036055">
    <property type="entry name" value="LDL_receptor-like_sf"/>
</dbReference>
<dbReference type="Gene3D" id="2.170.140.10">
    <property type="entry name" value="Chitin binding domain"/>
    <property type="match status" value="1"/>
</dbReference>
<accession>A0A8J5TH60</accession>
<dbReference type="GO" id="GO:0005576">
    <property type="term" value="C:extracellular region"/>
    <property type="evidence" value="ECO:0007669"/>
    <property type="project" value="InterPro"/>
</dbReference>
<dbReference type="PROSITE" id="PS01209">
    <property type="entry name" value="LDLRA_1"/>
    <property type="match status" value="1"/>
</dbReference>
<dbReference type="InterPro" id="IPR023415">
    <property type="entry name" value="LDLR_class-A_CS"/>
</dbReference>
<keyword evidence="5" id="KW-1185">Reference proteome</keyword>
<dbReference type="PROSITE" id="PS50068">
    <property type="entry name" value="LDLRA_2"/>
    <property type="match status" value="1"/>
</dbReference>
<dbReference type="SUPFAM" id="SSF57625">
    <property type="entry name" value="Invertebrate chitin-binding proteins"/>
    <property type="match status" value="1"/>
</dbReference>
<dbReference type="GO" id="GO:0008061">
    <property type="term" value="F:chitin binding"/>
    <property type="evidence" value="ECO:0007669"/>
    <property type="project" value="InterPro"/>
</dbReference>
<name>A0A8J5TH60_HOMAM</name>
<feature type="non-terminal residue" evidence="4">
    <location>
        <position position="1"/>
    </location>
</feature>
<organism evidence="4 5">
    <name type="scientific">Homarus americanus</name>
    <name type="common">American lobster</name>
    <dbReference type="NCBI Taxonomy" id="6706"/>
    <lineage>
        <taxon>Eukaryota</taxon>
        <taxon>Metazoa</taxon>
        <taxon>Ecdysozoa</taxon>
        <taxon>Arthropoda</taxon>
        <taxon>Crustacea</taxon>
        <taxon>Multicrustacea</taxon>
        <taxon>Malacostraca</taxon>
        <taxon>Eumalacostraca</taxon>
        <taxon>Eucarida</taxon>
        <taxon>Decapoda</taxon>
        <taxon>Pleocyemata</taxon>
        <taxon>Astacidea</taxon>
        <taxon>Nephropoidea</taxon>
        <taxon>Nephropidae</taxon>
        <taxon>Homarus</taxon>
    </lineage>
</organism>
<evidence type="ECO:0000256" key="2">
    <source>
        <dbReference type="PROSITE-ProRule" id="PRU00124"/>
    </source>
</evidence>
<dbReference type="PROSITE" id="PS50940">
    <property type="entry name" value="CHIT_BIND_II"/>
    <property type="match status" value="1"/>
</dbReference>
<dbReference type="InterPro" id="IPR002172">
    <property type="entry name" value="LDrepeatLR_classA_rpt"/>
</dbReference>